<dbReference type="GO" id="GO:0010206">
    <property type="term" value="P:photosystem II repair"/>
    <property type="evidence" value="ECO:0007669"/>
    <property type="project" value="InterPro"/>
</dbReference>
<dbReference type="AlphaFoldDB" id="A0A9D4YZY4"/>
<dbReference type="HAMAP" id="MF_01481">
    <property type="entry name" value="PSII_Psb27"/>
    <property type="match status" value="1"/>
</dbReference>
<sequence length="194" mass="21142">MASTPTPIRAATRCSQRRPPASRSTLVAALQGCGKRRQELAPVAAAEPLLQRRQLLGVATTLCASLSFQRIAIAEGAVPKAYETTAHKLVDALREAISTDLSDAEEREVRRAADPAKSLVREFLTRWKGNGLVEGEESYRQLSAAIQQLGQFYQQNGQRTRLSGEVGREVLNTLDAAEAALPLRDAKTSLLPFF</sequence>
<dbReference type="PANTHER" id="PTHR34041">
    <property type="entry name" value="PHOTOSYSTEM II REPAIR PROTEIN PSB27-H1, CHLOROPLASTIC"/>
    <property type="match status" value="1"/>
</dbReference>
<proteinExistence type="inferred from homology"/>
<dbReference type="InterPro" id="IPR038450">
    <property type="entry name" value="PSII_Psb27_sf"/>
</dbReference>
<reference evidence="1" key="1">
    <citation type="journal article" date="2019" name="Plant J.">
        <title>Chlorella vulgaris genome assembly and annotation reveals the molecular basis for metabolic acclimation to high light conditions.</title>
        <authorList>
            <person name="Cecchin M."/>
            <person name="Marcolungo L."/>
            <person name="Rossato M."/>
            <person name="Girolomoni L."/>
            <person name="Cosentino E."/>
            <person name="Cuine S."/>
            <person name="Li-Beisson Y."/>
            <person name="Delledonne M."/>
            <person name="Ballottari M."/>
        </authorList>
    </citation>
    <scope>NUCLEOTIDE SEQUENCE</scope>
    <source>
        <strain evidence="1">211/11P</strain>
    </source>
</reference>
<dbReference type="PANTHER" id="PTHR34041:SF3">
    <property type="entry name" value="PHOTOSYSTEM II D1 PRECURSOR PROCESSING PROTEIN PSB27-H2, CHLOROPLASTIC"/>
    <property type="match status" value="1"/>
</dbReference>
<gene>
    <name evidence="1" type="ORF">D9Q98_001606</name>
</gene>
<name>A0A9D4YZY4_CHLVU</name>
<dbReference type="GO" id="GO:0009523">
    <property type="term" value="C:photosystem II"/>
    <property type="evidence" value="ECO:0007669"/>
    <property type="project" value="InterPro"/>
</dbReference>
<evidence type="ECO:0000313" key="2">
    <source>
        <dbReference type="Proteomes" id="UP001055712"/>
    </source>
</evidence>
<reference evidence="1" key="2">
    <citation type="submission" date="2020-11" db="EMBL/GenBank/DDBJ databases">
        <authorList>
            <person name="Cecchin M."/>
            <person name="Marcolungo L."/>
            <person name="Rossato M."/>
            <person name="Girolomoni L."/>
            <person name="Cosentino E."/>
            <person name="Cuine S."/>
            <person name="Li-Beisson Y."/>
            <person name="Delledonne M."/>
            <person name="Ballottari M."/>
        </authorList>
    </citation>
    <scope>NUCLEOTIDE SEQUENCE</scope>
    <source>
        <strain evidence="1">211/11P</strain>
        <tissue evidence="1">Whole cell</tissue>
    </source>
</reference>
<evidence type="ECO:0000313" key="1">
    <source>
        <dbReference type="EMBL" id="KAI3435541.1"/>
    </source>
</evidence>
<dbReference type="OrthoDB" id="543314at2759"/>
<comment type="caution">
    <text evidence="1">The sequence shown here is derived from an EMBL/GenBank/DDBJ whole genome shotgun (WGS) entry which is preliminary data.</text>
</comment>
<organism evidence="1 2">
    <name type="scientific">Chlorella vulgaris</name>
    <name type="common">Green alga</name>
    <dbReference type="NCBI Taxonomy" id="3077"/>
    <lineage>
        <taxon>Eukaryota</taxon>
        <taxon>Viridiplantae</taxon>
        <taxon>Chlorophyta</taxon>
        <taxon>core chlorophytes</taxon>
        <taxon>Trebouxiophyceae</taxon>
        <taxon>Chlorellales</taxon>
        <taxon>Chlorellaceae</taxon>
        <taxon>Chlorella clade</taxon>
        <taxon>Chlorella</taxon>
    </lineage>
</organism>
<accession>A0A9D4YZY4</accession>
<dbReference type="Proteomes" id="UP001055712">
    <property type="component" value="Unassembled WGS sequence"/>
</dbReference>
<dbReference type="Pfam" id="PF13326">
    <property type="entry name" value="PSII_Pbs27"/>
    <property type="match status" value="1"/>
</dbReference>
<dbReference type="EMBL" id="SIDB01000002">
    <property type="protein sequence ID" value="KAI3435541.1"/>
    <property type="molecule type" value="Genomic_DNA"/>
</dbReference>
<protein>
    <submittedName>
        <fullName evidence="1">Uncharacterized protein</fullName>
    </submittedName>
</protein>
<dbReference type="GO" id="GO:0010207">
    <property type="term" value="P:photosystem II assembly"/>
    <property type="evidence" value="ECO:0007669"/>
    <property type="project" value="InterPro"/>
</dbReference>
<dbReference type="InterPro" id="IPR025585">
    <property type="entry name" value="PSII_Psb27"/>
</dbReference>
<dbReference type="Gene3D" id="1.20.58.810">
    <property type="entry name" value="Photosystem II Pbs27"/>
    <property type="match status" value="1"/>
</dbReference>
<keyword evidence="2" id="KW-1185">Reference proteome</keyword>
<dbReference type="GO" id="GO:0009543">
    <property type="term" value="C:chloroplast thylakoid lumen"/>
    <property type="evidence" value="ECO:0007669"/>
    <property type="project" value="TreeGrafter"/>
</dbReference>